<dbReference type="Gene3D" id="6.10.250.1050">
    <property type="match status" value="2"/>
</dbReference>
<accession>A0A3P7FJB7</accession>
<gene>
    <name evidence="2" type="ORF">WBA_LOCUS2831</name>
</gene>
<protein>
    <submittedName>
        <fullName evidence="2">Uncharacterized protein</fullName>
    </submittedName>
</protein>
<reference evidence="2 3" key="1">
    <citation type="submission" date="2018-11" db="EMBL/GenBank/DDBJ databases">
        <authorList>
            <consortium name="Pathogen Informatics"/>
        </authorList>
    </citation>
    <scope>NUCLEOTIDE SEQUENCE [LARGE SCALE GENOMIC DNA]</scope>
</reference>
<evidence type="ECO:0000256" key="1">
    <source>
        <dbReference type="ARBA" id="ARBA00005472"/>
    </source>
</evidence>
<dbReference type="InParanoid" id="A0A3P7FJB7"/>
<dbReference type="PANTHER" id="PTHR12398">
    <property type="entry name" value="PROTEIN PHOSPHATASE INHIBITOR"/>
    <property type="match status" value="1"/>
</dbReference>
<sequence>MLFVSRVILRETFRYFFCYCPFRHPPAFSALFFSCMINNGQKVFSKAHLLGPSEYLKLKSKKSILKSPTEKPGLPFAKKEKKPISHKNQDLTAMFPELRQPSWFRKFAVRLTVGWVGGLGFLSKPCHCQMAIDIAVVSGTTSNILRQLAVRTFIWFETFQSSGLPRNTGNLLNMRTSDADLFSQYIKEDPPILFCYCPFRHPSAFSEPFSFSSMMNNGQEVSGEAHLLDPSEYLKLKPKKSILKQPSAEESKRIAEDRAHFDEMNIIATHHPVDKEYGHMKIEEPKTPYHGYSDSEDDTDSHVTKAPRRVSLVGVDPVKLAESIEAGTSIPPAYLGKILPDNDSEVELTPEQIAHKCEFEKKRKMHYNEGAALLRAKELLAKDEESME</sequence>
<proteinExistence type="inferred from homology"/>
<dbReference type="EMBL" id="UYWW01000850">
    <property type="protein sequence ID" value="VDM09445.1"/>
    <property type="molecule type" value="Genomic_DNA"/>
</dbReference>
<dbReference type="InterPro" id="IPR007062">
    <property type="entry name" value="PPI-2"/>
</dbReference>
<keyword evidence="3" id="KW-1185">Reference proteome</keyword>
<dbReference type="Pfam" id="PF04979">
    <property type="entry name" value="IPP-2"/>
    <property type="match status" value="1"/>
</dbReference>
<evidence type="ECO:0000313" key="3">
    <source>
        <dbReference type="Proteomes" id="UP000270924"/>
    </source>
</evidence>
<evidence type="ECO:0000313" key="2">
    <source>
        <dbReference type="EMBL" id="VDM09445.1"/>
    </source>
</evidence>
<name>A0A3P7FJB7_WUCBA</name>
<dbReference type="GO" id="GO:0004864">
    <property type="term" value="F:protein phosphatase inhibitor activity"/>
    <property type="evidence" value="ECO:0007669"/>
    <property type="project" value="InterPro"/>
</dbReference>
<dbReference type="PROSITE" id="PS51257">
    <property type="entry name" value="PROKAR_LIPOPROTEIN"/>
    <property type="match status" value="1"/>
</dbReference>
<dbReference type="OrthoDB" id="551302at2759"/>
<comment type="similarity">
    <text evidence="1">Belongs to the protein phosphatase inhibitor 2 family.</text>
</comment>
<dbReference type="AlphaFoldDB" id="A0A3P7FJB7"/>
<dbReference type="GO" id="GO:0009966">
    <property type="term" value="P:regulation of signal transduction"/>
    <property type="evidence" value="ECO:0007669"/>
    <property type="project" value="InterPro"/>
</dbReference>
<organism evidence="2 3">
    <name type="scientific">Wuchereria bancrofti</name>
    <dbReference type="NCBI Taxonomy" id="6293"/>
    <lineage>
        <taxon>Eukaryota</taxon>
        <taxon>Metazoa</taxon>
        <taxon>Ecdysozoa</taxon>
        <taxon>Nematoda</taxon>
        <taxon>Chromadorea</taxon>
        <taxon>Rhabditida</taxon>
        <taxon>Spirurina</taxon>
        <taxon>Spiruromorpha</taxon>
        <taxon>Filarioidea</taxon>
        <taxon>Onchocercidae</taxon>
        <taxon>Wuchereria</taxon>
    </lineage>
</organism>
<dbReference type="Proteomes" id="UP000270924">
    <property type="component" value="Unassembled WGS sequence"/>
</dbReference>
<dbReference type="PANTHER" id="PTHR12398:SF20">
    <property type="entry name" value="PROTEIN PHOSPHATASE 1 REGULATORY INHIBITOR SUBUNIT 2"/>
    <property type="match status" value="1"/>
</dbReference>